<organism evidence="5 6">
    <name type="scientific">Parasporobacterium paucivorans DSM 15970</name>
    <dbReference type="NCBI Taxonomy" id="1122934"/>
    <lineage>
        <taxon>Bacteria</taxon>
        <taxon>Bacillati</taxon>
        <taxon>Bacillota</taxon>
        <taxon>Clostridia</taxon>
        <taxon>Lachnospirales</taxon>
        <taxon>Lachnospiraceae</taxon>
        <taxon>Parasporobacterium</taxon>
    </lineage>
</organism>
<dbReference type="InterPro" id="IPR005950">
    <property type="entry name" value="ModA"/>
</dbReference>
<dbReference type="PANTHER" id="PTHR30632">
    <property type="entry name" value="MOLYBDATE-BINDING PERIPLASMIC PROTEIN"/>
    <property type="match status" value="1"/>
</dbReference>
<evidence type="ECO:0000256" key="3">
    <source>
        <dbReference type="ARBA" id="ARBA00022729"/>
    </source>
</evidence>
<dbReference type="EMBL" id="FQYT01000017">
    <property type="protein sequence ID" value="SHJ29626.1"/>
    <property type="molecule type" value="Genomic_DNA"/>
</dbReference>
<dbReference type="GO" id="GO:0046872">
    <property type="term" value="F:metal ion binding"/>
    <property type="evidence" value="ECO:0007669"/>
    <property type="project" value="UniProtKB-KW"/>
</dbReference>
<dbReference type="STRING" id="1122934.SAMN02745691_01682"/>
<keyword evidence="2" id="KW-0479">Metal-binding</keyword>
<evidence type="ECO:0000256" key="4">
    <source>
        <dbReference type="SAM" id="SignalP"/>
    </source>
</evidence>
<evidence type="ECO:0000256" key="2">
    <source>
        <dbReference type="ARBA" id="ARBA00022723"/>
    </source>
</evidence>
<evidence type="ECO:0000313" key="6">
    <source>
        <dbReference type="Proteomes" id="UP000184342"/>
    </source>
</evidence>
<protein>
    <submittedName>
        <fullName evidence="5">Molybdate transport system substrate-binding protein</fullName>
    </submittedName>
</protein>
<comment type="similarity">
    <text evidence="1">Belongs to the bacterial solute-binding protein ModA family.</text>
</comment>
<dbReference type="GO" id="GO:0015689">
    <property type="term" value="P:molybdate ion transport"/>
    <property type="evidence" value="ECO:0007669"/>
    <property type="project" value="InterPro"/>
</dbReference>
<gene>
    <name evidence="5" type="ORF">SAMN02745691_01682</name>
</gene>
<evidence type="ECO:0000313" key="5">
    <source>
        <dbReference type="EMBL" id="SHJ29626.1"/>
    </source>
</evidence>
<dbReference type="PROSITE" id="PS51257">
    <property type="entry name" value="PROKAR_LIPOPROTEIN"/>
    <property type="match status" value="1"/>
</dbReference>
<accession>A0A1M6I583</accession>
<dbReference type="AlphaFoldDB" id="A0A1M6I583"/>
<dbReference type="PANTHER" id="PTHR30632:SF0">
    <property type="entry name" value="SULFATE-BINDING PROTEIN"/>
    <property type="match status" value="1"/>
</dbReference>
<dbReference type="Proteomes" id="UP000184342">
    <property type="component" value="Unassembled WGS sequence"/>
</dbReference>
<evidence type="ECO:0000256" key="1">
    <source>
        <dbReference type="ARBA" id="ARBA00009175"/>
    </source>
</evidence>
<dbReference type="InterPro" id="IPR050682">
    <property type="entry name" value="ModA/WtpA"/>
</dbReference>
<dbReference type="Pfam" id="PF13531">
    <property type="entry name" value="SBP_bac_11"/>
    <property type="match status" value="1"/>
</dbReference>
<dbReference type="Gene3D" id="3.40.190.10">
    <property type="entry name" value="Periplasmic binding protein-like II"/>
    <property type="match status" value="2"/>
</dbReference>
<feature type="chain" id="PRO_5012997261" evidence="4">
    <location>
        <begin position="29"/>
        <end position="260"/>
    </location>
</feature>
<reference evidence="5 6" key="1">
    <citation type="submission" date="2016-11" db="EMBL/GenBank/DDBJ databases">
        <authorList>
            <person name="Jaros S."/>
            <person name="Januszkiewicz K."/>
            <person name="Wedrychowicz H."/>
        </authorList>
    </citation>
    <scope>NUCLEOTIDE SEQUENCE [LARGE SCALE GENOMIC DNA]</scope>
    <source>
        <strain evidence="5 6">DSM 15970</strain>
    </source>
</reference>
<sequence>MKKFKVLLLFAAMMFALTGCQGISNAVAEEPSEETVPVLEGHDLMIYCGAGMTNPFEEITQLYKDKTGCEMNVTYANAGQIQSQINTAQEGDLFIAASADELVPVQDVVTRSENLVLHIPVLAVQKGNPLNITGLSDLVRDDIRMVLGDGESVPVGKIANKALADAQIAGQVNVVATLTTAPALATALESDEADATIIWKENAKSLSIVESPEMDKYIKTVVAASLEYSQDDEAVENFLEFLDSDDAKNIWTKNGYEIAE</sequence>
<name>A0A1M6I583_9FIRM</name>
<dbReference type="SUPFAM" id="SSF53850">
    <property type="entry name" value="Periplasmic binding protein-like II"/>
    <property type="match status" value="1"/>
</dbReference>
<keyword evidence="6" id="KW-1185">Reference proteome</keyword>
<dbReference type="RefSeq" id="WP_073993976.1">
    <property type="nucleotide sequence ID" value="NZ_FQYT01000017.1"/>
</dbReference>
<proteinExistence type="inferred from homology"/>
<keyword evidence="3 4" id="KW-0732">Signal</keyword>
<feature type="signal peptide" evidence="4">
    <location>
        <begin position="1"/>
        <end position="28"/>
    </location>
</feature>
<dbReference type="NCBIfam" id="TIGR01256">
    <property type="entry name" value="modA"/>
    <property type="match status" value="1"/>
</dbReference>
<dbReference type="PIRSF" id="PIRSF004846">
    <property type="entry name" value="ModA"/>
    <property type="match status" value="1"/>
</dbReference>
<dbReference type="GO" id="GO:0030973">
    <property type="term" value="F:molybdate ion binding"/>
    <property type="evidence" value="ECO:0007669"/>
    <property type="project" value="TreeGrafter"/>
</dbReference>
<dbReference type="OrthoDB" id="9786399at2"/>